<feature type="region of interest" description="Disordered" evidence="1">
    <location>
        <begin position="1308"/>
        <end position="1445"/>
    </location>
</feature>
<feature type="compositionally biased region" description="Polar residues" evidence="1">
    <location>
        <begin position="1318"/>
        <end position="1328"/>
    </location>
</feature>
<accession>A0ABD3CSM7</accession>
<keyword evidence="2" id="KW-1133">Transmembrane helix</keyword>
<feature type="compositionally biased region" description="Basic and acidic residues" evidence="1">
    <location>
        <begin position="440"/>
        <end position="451"/>
    </location>
</feature>
<proteinExistence type="predicted"/>
<evidence type="ECO:0000256" key="1">
    <source>
        <dbReference type="SAM" id="MobiDB-lite"/>
    </source>
</evidence>
<evidence type="ECO:0000256" key="2">
    <source>
        <dbReference type="SAM" id="Phobius"/>
    </source>
</evidence>
<feature type="transmembrane region" description="Helical" evidence="2">
    <location>
        <begin position="51"/>
        <end position="74"/>
    </location>
</feature>
<comment type="caution">
    <text evidence="3">The sequence shown here is derived from an EMBL/GenBank/DDBJ whole genome shotgun (WGS) entry which is preliminary data.</text>
</comment>
<feature type="region of interest" description="Disordered" evidence="1">
    <location>
        <begin position="143"/>
        <end position="336"/>
    </location>
</feature>
<feature type="compositionally biased region" description="Basic and acidic residues" evidence="1">
    <location>
        <begin position="154"/>
        <end position="164"/>
    </location>
</feature>
<feature type="compositionally biased region" description="Basic and acidic residues" evidence="1">
    <location>
        <begin position="1116"/>
        <end position="1140"/>
    </location>
</feature>
<feature type="compositionally biased region" description="Low complexity" evidence="1">
    <location>
        <begin position="1426"/>
        <end position="1445"/>
    </location>
</feature>
<feature type="transmembrane region" description="Helical" evidence="2">
    <location>
        <begin position="27"/>
        <end position="44"/>
    </location>
</feature>
<feature type="compositionally biased region" description="Acidic residues" evidence="1">
    <location>
        <begin position="307"/>
        <end position="325"/>
    </location>
</feature>
<feature type="compositionally biased region" description="Basic and acidic residues" evidence="1">
    <location>
        <begin position="400"/>
        <end position="409"/>
    </location>
</feature>
<feature type="region of interest" description="Disordered" evidence="1">
    <location>
        <begin position="502"/>
        <end position="549"/>
    </location>
</feature>
<feature type="region of interest" description="Disordered" evidence="1">
    <location>
        <begin position="390"/>
        <end position="451"/>
    </location>
</feature>
<evidence type="ECO:0000313" key="3">
    <source>
        <dbReference type="EMBL" id="KAL3632637.1"/>
    </source>
</evidence>
<sequence length="1445" mass="160495">MGIELFEIGDKVRKAVIFTIRGCLRSVYNHPFLVGFVCFLILLYRSSPFIFSLLVSASPILICTAVLLGVLLSYGEPNIPEIEIEEKTTSDSVSVKTRLLGDSTVDQNGTYSVERLIDDHLDDTAPLIKERSLEIESNGCEIWEESGDLGDSGHGPDEKLKDEAVESDEEKSDADSFDSETVNVDSLDSPPRSPWTRIEEREDEERADEEDEFDSETVNVDSLDSPPRSPWTRIEEREAEERADEEDEYSDSGSDRAESSSPDASMADIMPMLDELHPLLDDEPPQPVRTSHSGSDVASEKSLKSDDESENQDDGNEEDDAQEEKEEMKKLAITWTEEDQKNLMDLGSSEIERNQRLENLILRRRARKSMSIVAERNLIDLDSTDYPFSSLAPISTRRKNPFDSPRDDSYGNSGLPPIPGSAPSVLLPRRNPFDIPYDSSEEKPDLMGDGFKEEFTTSTQSRDIVFRRHESFNVGPSIFGPNRKDVKMRPYFVPEGSILEESSYSSSFQRQSSELSESKVSSVPETESNSSVEAFEGPLDDPHPISHQEEDVIREPELISEIENVPELVGHGSQSSEDEYSVEVQIGDVADRDQLESVMEVEAIGEHVYISDSSSSSSLSEVSERSFTEMESEGLPIVEERRDIVNVLRQDSIESSNQSVSGSLVVEVPHRAPVYDISPRGMGTGVASNIEILPDLSVTHPVDEPRPVDVDIFEHENVKVDFSEVEKETETEVSNEGQFEISEPLFEGQLRGERAIGVEERETVQSQDENLISTPSVEGNAHPFHDAGEINEPNFQYLDEVQASIALVEPSGEAQVIQNLNRPEIQDLDHDISSDIISPLSHEFISDSFVANETTNFLFTPTITEEVDNIKEIDEDLLSELDNIGDFSVQQWGSGSSEFEKRINYVEEKNKIEDLIDIQKEGVEYNISELQTFETHGAQDIDDVSIEKDGPDYKTSKNEILSVKEDEARTISEEDVGFVSKKAESTLPETEVSKLEDVDMVFKEILPEHSENSSVAGSTHETPVLEVRPIEKDDATLDAKQSLSDSVDRGLHEIELGETLETIAKLDAAKKNIHSEETILPTEESEARPVGSVVSYDYVDNVSEISELEVQSKEVDFVSRKEFNERDSPGSKVPENKTLLEEETEARPVSSVVIPDYEDNISEIPELGVQSKEDVDFVSRKEFTERDGPDSKTSENETLPEEENKARPVDSVVNVSEIPESEVHSDDDVDFVSKKDESSQGQADTETTISQMPELEASKIEDIERAFKEITSKETIVDFEPVAKDTLAVHSENPSVVGSTHETLVLEVGPIKKDDNATMDSKQSFSDSDVSEETQETFSGSNVSEKNVTSEETILHPNDKVLDGESLKQLKPNPDDELVELKADEVGSSVVESTVEEISVRGEKSDHEVEASKDHSTASVKGKGKSSSSSSSSSSDSSSSDSEKD</sequence>
<organism evidence="3 4">
    <name type="scientific">Castilleja foliolosa</name>
    <dbReference type="NCBI Taxonomy" id="1961234"/>
    <lineage>
        <taxon>Eukaryota</taxon>
        <taxon>Viridiplantae</taxon>
        <taxon>Streptophyta</taxon>
        <taxon>Embryophyta</taxon>
        <taxon>Tracheophyta</taxon>
        <taxon>Spermatophyta</taxon>
        <taxon>Magnoliopsida</taxon>
        <taxon>eudicotyledons</taxon>
        <taxon>Gunneridae</taxon>
        <taxon>Pentapetalae</taxon>
        <taxon>asterids</taxon>
        <taxon>lamiids</taxon>
        <taxon>Lamiales</taxon>
        <taxon>Orobanchaceae</taxon>
        <taxon>Pedicularideae</taxon>
        <taxon>Castillejinae</taxon>
        <taxon>Castilleja</taxon>
    </lineage>
</organism>
<keyword evidence="2" id="KW-0812">Transmembrane</keyword>
<dbReference type="Proteomes" id="UP001632038">
    <property type="component" value="Unassembled WGS sequence"/>
</dbReference>
<feature type="compositionally biased region" description="Acidic residues" evidence="1">
    <location>
        <begin position="241"/>
        <end position="250"/>
    </location>
</feature>
<keyword evidence="4" id="KW-1185">Reference proteome</keyword>
<feature type="compositionally biased region" description="Basic and acidic residues" evidence="1">
    <location>
        <begin position="540"/>
        <end position="549"/>
    </location>
</feature>
<feature type="compositionally biased region" description="Acidic residues" evidence="1">
    <location>
        <begin position="165"/>
        <end position="178"/>
    </location>
</feature>
<dbReference type="PANTHER" id="PTHR33870:SF4">
    <property type="entry name" value="CARDIOMYOPATHY-ASSOCIATED PROTEIN"/>
    <property type="match status" value="1"/>
</dbReference>
<name>A0ABD3CSM7_9LAMI</name>
<feature type="compositionally biased region" description="Low complexity" evidence="1">
    <location>
        <begin position="1386"/>
        <end position="1397"/>
    </location>
</feature>
<feature type="compositionally biased region" description="Basic and acidic residues" evidence="1">
    <location>
        <begin position="1398"/>
        <end position="1416"/>
    </location>
</feature>
<dbReference type="PANTHER" id="PTHR33870">
    <property type="entry name" value="CARDIOMYOPATHY-ASSOCIATED PROTEIN"/>
    <property type="match status" value="1"/>
</dbReference>
<feature type="compositionally biased region" description="Polar residues" evidence="1">
    <location>
        <begin position="1240"/>
        <end position="1251"/>
    </location>
</feature>
<feature type="compositionally biased region" description="Basic and acidic residues" evidence="1">
    <location>
        <begin position="1221"/>
        <end position="1238"/>
    </location>
</feature>
<keyword evidence="2" id="KW-0472">Membrane</keyword>
<feature type="compositionally biased region" description="Acidic residues" evidence="1">
    <location>
        <begin position="201"/>
        <end position="215"/>
    </location>
</feature>
<protein>
    <submittedName>
        <fullName evidence="3">Uncharacterized protein</fullName>
    </submittedName>
</protein>
<dbReference type="EMBL" id="JAVIJP010000032">
    <property type="protein sequence ID" value="KAL3632637.1"/>
    <property type="molecule type" value="Genomic_DNA"/>
</dbReference>
<feature type="compositionally biased region" description="Polar residues" evidence="1">
    <location>
        <begin position="1336"/>
        <end position="1352"/>
    </location>
</feature>
<evidence type="ECO:0000313" key="4">
    <source>
        <dbReference type="Proteomes" id="UP001632038"/>
    </source>
</evidence>
<feature type="region of interest" description="Disordered" evidence="1">
    <location>
        <begin position="1116"/>
        <end position="1257"/>
    </location>
</feature>
<reference evidence="4" key="1">
    <citation type="journal article" date="2024" name="IScience">
        <title>Strigolactones Initiate the Formation of Haustorium-like Structures in Castilleja.</title>
        <authorList>
            <person name="Buerger M."/>
            <person name="Peterson D."/>
            <person name="Chory J."/>
        </authorList>
    </citation>
    <scope>NUCLEOTIDE SEQUENCE [LARGE SCALE GENOMIC DNA]</scope>
</reference>
<feature type="compositionally biased region" description="Basic and acidic residues" evidence="1">
    <location>
        <begin position="1171"/>
        <end position="1195"/>
    </location>
</feature>
<feature type="compositionally biased region" description="Low complexity" evidence="1">
    <location>
        <begin position="502"/>
        <end position="523"/>
    </location>
</feature>
<feature type="compositionally biased region" description="Basic and acidic residues" evidence="1">
    <location>
        <begin position="1353"/>
        <end position="1368"/>
    </location>
</feature>
<gene>
    <name evidence="3" type="ORF">CASFOL_025621</name>
</gene>